<dbReference type="InterPro" id="IPR025365">
    <property type="entry name" value="DUF4269"/>
</dbReference>
<dbReference type="eggNOG" id="COG0537">
    <property type="taxonomic scope" value="Bacteria"/>
</dbReference>
<evidence type="ECO:0000313" key="2">
    <source>
        <dbReference type="Proteomes" id="UP000007123"/>
    </source>
</evidence>
<keyword evidence="2" id="KW-1185">Reference proteome</keyword>
<protein>
    <submittedName>
        <fullName evidence="1">HIT family protein</fullName>
    </submittedName>
</protein>
<reference evidence="1 2" key="1">
    <citation type="journal article" date="2012" name="J. Bacteriol.">
        <title>Draft Genome Sequence of Agrobacterium albertimagni Strain AOL15.</title>
        <authorList>
            <person name="Trimble W.L."/>
            <person name="Phung le T."/>
            <person name="Meyer F."/>
            <person name="Gilbert J.A."/>
            <person name="Silver S."/>
        </authorList>
    </citation>
    <scope>NUCLEOTIDE SEQUENCE [LARGE SCALE GENOMIC DNA]</scope>
    <source>
        <strain evidence="1 2">AOL15</strain>
    </source>
</reference>
<gene>
    <name evidence="1" type="ORF">QWE_00700</name>
</gene>
<dbReference type="Pfam" id="PF14091">
    <property type="entry name" value="DUF4269"/>
    <property type="match status" value="1"/>
</dbReference>
<comment type="caution">
    <text evidence="1">The sequence shown here is derived from an EMBL/GenBank/DDBJ whole genome shotgun (WGS) entry which is preliminary data.</text>
</comment>
<dbReference type="AlphaFoldDB" id="K2QKC7"/>
<dbReference type="EMBL" id="ALJF01000001">
    <property type="protein sequence ID" value="EKF61676.1"/>
    <property type="molecule type" value="Genomic_DNA"/>
</dbReference>
<dbReference type="STRING" id="1156935.QWE_00700"/>
<proteinExistence type="predicted"/>
<dbReference type="Proteomes" id="UP000007123">
    <property type="component" value="Unassembled WGS sequence"/>
</dbReference>
<accession>K2QKC7</accession>
<sequence length="194" mass="21806">MAIIMRTESSGSQEITRTDYEIAVQQLGIMDALAAYDPHIAGTPPLGIHTEASDIDILFSTQDPDTFVADVWRLYAHMSGFRIWQWTSKDRPIVATFRAYGWDFELFASSLPVAEQFGWRHFTIEHRLLSLGGRGFKKAVLTRRQDGLKTEPAFWSALKLEGDAYLGLLSLEQATDDELRARLASAGFDQEFSG</sequence>
<evidence type="ECO:0000313" key="1">
    <source>
        <dbReference type="EMBL" id="EKF61676.1"/>
    </source>
</evidence>
<organism evidence="1 2">
    <name type="scientific">Agrobacterium albertimagni AOL15</name>
    <dbReference type="NCBI Taxonomy" id="1156935"/>
    <lineage>
        <taxon>Bacteria</taxon>
        <taxon>Pseudomonadati</taxon>
        <taxon>Pseudomonadota</taxon>
        <taxon>Alphaproteobacteria</taxon>
        <taxon>Hyphomicrobiales</taxon>
        <taxon>Rhizobiaceae</taxon>
        <taxon>Rhizobium/Agrobacterium group</taxon>
        <taxon>Agrobacterium</taxon>
    </lineage>
</organism>
<name>K2QKC7_9HYPH</name>